<evidence type="ECO:0000256" key="8">
    <source>
        <dbReference type="ARBA" id="ARBA00022840"/>
    </source>
</evidence>
<dbReference type="InterPro" id="IPR008271">
    <property type="entry name" value="Ser/Thr_kinase_AS"/>
</dbReference>
<feature type="domain" description="Protein kinase" evidence="14">
    <location>
        <begin position="42"/>
        <end position="330"/>
    </location>
</feature>
<dbReference type="GO" id="GO:0005524">
    <property type="term" value="F:ATP binding"/>
    <property type="evidence" value="ECO:0007669"/>
    <property type="project" value="UniProtKB-UniRule"/>
</dbReference>
<comment type="catalytic activity">
    <reaction evidence="9">
        <text>L-threonyl-[protein] + ATP = O-phospho-L-threonyl-[protein] + ADP + H(+)</text>
        <dbReference type="Rhea" id="RHEA:46608"/>
        <dbReference type="Rhea" id="RHEA-COMP:11060"/>
        <dbReference type="Rhea" id="RHEA-COMP:11605"/>
        <dbReference type="ChEBI" id="CHEBI:15378"/>
        <dbReference type="ChEBI" id="CHEBI:30013"/>
        <dbReference type="ChEBI" id="CHEBI:30616"/>
        <dbReference type="ChEBI" id="CHEBI:61977"/>
        <dbReference type="ChEBI" id="CHEBI:456216"/>
        <dbReference type="EC" id="2.7.11.1"/>
    </reaction>
</comment>
<dbReference type="InterPro" id="IPR011009">
    <property type="entry name" value="Kinase-like_dom_sf"/>
</dbReference>
<keyword evidence="5" id="KW-0808">Transferase</keyword>
<sequence length="418" mass="46665">MHQSQEEQPASAAGGQQSPADLLTPAGCQLELRRNAVTDDYTLTAEVLGLGINGKVLECYCKETGQKCALKVLYDTPKARREVELHWRVSGGPHIVQILSLYENVHLGKKCLLIVMECMEGGELFNRIQARGDQAFTERGAFPPGPPRWPSPLSPACFTCALLVCSEASEIMHDIGTAIEYLHRVDIAHRDVKPENLLYTTKESNGTLKLTDFGFAKETTLHNALQTPCYTPYYVAPEVLGPEKYDKSCDMWSLGVVMYILLCGFPPFYSNTGQAISPGMKQRIRMGQYEFPDPEWADVSQEAKQLIVQLLKTDPSERMTIAQFMNHPWISQYMVVPPTPLHTSRVLTEDKELWDDVKEEMTSALATMRVDYDQVKIKDLDVSDNPLLNKRRQRPGAGGDGGGAEGEVKHREVTFAAE</sequence>
<reference evidence="15" key="1">
    <citation type="journal article" date="2004" name="Nature">
        <title>Genome duplication in the teleost fish Tetraodon nigroviridis reveals the early vertebrate proto-karyotype.</title>
        <authorList>
            <person name="Jaillon O."/>
            <person name="Aury J.-M."/>
            <person name="Brunet F."/>
            <person name="Petit J.-L."/>
            <person name="Stange-Thomann N."/>
            <person name="Mauceli E."/>
            <person name="Bouneau L."/>
            <person name="Fischer C."/>
            <person name="Ozouf-Costaz C."/>
            <person name="Bernot A."/>
            <person name="Nicaud S."/>
            <person name="Jaffe D."/>
            <person name="Fisher S."/>
            <person name="Lutfalla G."/>
            <person name="Dossat C."/>
            <person name="Segurens B."/>
            <person name="Dasilva C."/>
            <person name="Salanoubat M."/>
            <person name="Levy M."/>
            <person name="Boudet N."/>
            <person name="Castellano S."/>
            <person name="Anthouard V."/>
            <person name="Jubin C."/>
            <person name="Castelli V."/>
            <person name="Katinka M."/>
            <person name="Vacherie B."/>
            <person name="Biemont C."/>
            <person name="Skalli Z."/>
            <person name="Cattolico L."/>
            <person name="Poulain J."/>
            <person name="De Berardinis V."/>
            <person name="Cruaud C."/>
            <person name="Duprat S."/>
            <person name="Brottier P."/>
            <person name="Coutanceau J.-P."/>
            <person name="Gouzy J."/>
            <person name="Parra G."/>
            <person name="Lardier G."/>
            <person name="Chapple C."/>
            <person name="McKernan K.J."/>
            <person name="McEwan P."/>
            <person name="Bosak S."/>
            <person name="Kellis M."/>
            <person name="Volff J.-N."/>
            <person name="Guigo R."/>
            <person name="Zody M.C."/>
            <person name="Mesirov J."/>
            <person name="Lindblad-Toh K."/>
            <person name="Birren B."/>
            <person name="Nusbaum C."/>
            <person name="Kahn D."/>
            <person name="Robinson-Rechavi M."/>
            <person name="Laudet V."/>
            <person name="Schachter V."/>
            <person name="Quetier F."/>
            <person name="Saurin W."/>
            <person name="Scarpelli C."/>
            <person name="Wincker P."/>
            <person name="Lander E.S."/>
            <person name="Weissenbach J."/>
            <person name="Roest Crollius H."/>
        </authorList>
    </citation>
    <scope>NUCLEOTIDE SEQUENCE [LARGE SCALE GENOMIC DNA]</scope>
</reference>
<gene>
    <name evidence="15" type="ORF">GSTENG00027280001</name>
</gene>
<keyword evidence="6 11" id="KW-0547">Nucleotide-binding</keyword>
<dbReference type="InterPro" id="IPR027442">
    <property type="entry name" value="MAPKAPK_C"/>
</dbReference>
<dbReference type="PROSITE" id="PS50011">
    <property type="entry name" value="PROTEIN_KINASE_DOM"/>
    <property type="match status" value="1"/>
</dbReference>
<evidence type="ECO:0000256" key="11">
    <source>
        <dbReference type="PROSITE-ProRule" id="PRU10141"/>
    </source>
</evidence>
<dbReference type="InterPro" id="IPR017441">
    <property type="entry name" value="Protein_kinase_ATP_BS"/>
</dbReference>
<dbReference type="GO" id="GO:0004674">
    <property type="term" value="F:protein serine/threonine kinase activity"/>
    <property type="evidence" value="ECO:0007669"/>
    <property type="project" value="UniProtKB-KW"/>
</dbReference>
<evidence type="ECO:0000256" key="2">
    <source>
        <dbReference type="ARBA" id="ARBA00012513"/>
    </source>
</evidence>
<feature type="region of interest" description="Disordered" evidence="13">
    <location>
        <begin position="1"/>
        <end position="21"/>
    </location>
</feature>
<evidence type="ECO:0000256" key="3">
    <source>
        <dbReference type="ARBA" id="ARBA00022527"/>
    </source>
</evidence>
<keyword evidence="4" id="KW-0597">Phosphoprotein</keyword>
<feature type="compositionally biased region" description="Basic and acidic residues" evidence="13">
    <location>
        <begin position="406"/>
        <end position="418"/>
    </location>
</feature>
<dbReference type="FunFam" id="4.10.1170.10:FF:000001">
    <property type="entry name" value="MAP kinase-activated protein kinase 3"/>
    <property type="match status" value="1"/>
</dbReference>
<dbReference type="SUPFAM" id="SSF56112">
    <property type="entry name" value="Protein kinase-like (PK-like)"/>
    <property type="match status" value="1"/>
</dbReference>
<dbReference type="FunFam" id="3.30.200.20:FF:000156">
    <property type="entry name" value="MAP kinase-activated protein kinase 3"/>
    <property type="match status" value="1"/>
</dbReference>
<dbReference type="Gene3D" id="1.10.510.10">
    <property type="entry name" value="Transferase(Phosphotransferase) domain 1"/>
    <property type="match status" value="1"/>
</dbReference>
<evidence type="ECO:0000256" key="12">
    <source>
        <dbReference type="RuleBase" id="RU000304"/>
    </source>
</evidence>
<dbReference type="EMBL" id="CAAE01014979">
    <property type="protein sequence ID" value="CAG06786.1"/>
    <property type="molecule type" value="Genomic_DNA"/>
</dbReference>
<evidence type="ECO:0000256" key="6">
    <source>
        <dbReference type="ARBA" id="ARBA00022741"/>
    </source>
</evidence>
<feature type="compositionally biased region" description="Gly residues" evidence="13">
    <location>
        <begin position="396"/>
        <end position="405"/>
    </location>
</feature>
<reference evidence="15" key="2">
    <citation type="submission" date="2004-02" db="EMBL/GenBank/DDBJ databases">
        <authorList>
            <consortium name="Genoscope"/>
            <consortium name="Whitehead Institute Centre for Genome Research"/>
        </authorList>
    </citation>
    <scope>NUCLEOTIDE SEQUENCE</scope>
</reference>
<organism evidence="15">
    <name type="scientific">Tetraodon nigroviridis</name>
    <name type="common">Spotted green pufferfish</name>
    <name type="synonym">Chelonodon nigroviridis</name>
    <dbReference type="NCBI Taxonomy" id="99883"/>
    <lineage>
        <taxon>Eukaryota</taxon>
        <taxon>Metazoa</taxon>
        <taxon>Chordata</taxon>
        <taxon>Craniata</taxon>
        <taxon>Vertebrata</taxon>
        <taxon>Euteleostomi</taxon>
        <taxon>Actinopterygii</taxon>
        <taxon>Neopterygii</taxon>
        <taxon>Teleostei</taxon>
        <taxon>Neoteleostei</taxon>
        <taxon>Acanthomorphata</taxon>
        <taxon>Eupercaria</taxon>
        <taxon>Tetraodontiformes</taxon>
        <taxon>Tetradontoidea</taxon>
        <taxon>Tetraodontidae</taxon>
        <taxon>Tetraodon</taxon>
    </lineage>
</organism>
<evidence type="ECO:0000256" key="13">
    <source>
        <dbReference type="SAM" id="MobiDB-lite"/>
    </source>
</evidence>
<comment type="caution">
    <text evidence="15">The sequence shown here is derived from an EMBL/GenBank/DDBJ whole genome shotgun (WGS) entry which is preliminary data.</text>
</comment>
<keyword evidence="7" id="KW-0418">Kinase</keyword>
<comment type="similarity">
    <text evidence="1">Belongs to the protein kinase superfamily. CAMK Ser/Thr protein kinase family.</text>
</comment>
<protein>
    <recommendedName>
        <fullName evidence="2">non-specific serine/threonine protein kinase</fullName>
        <ecNumber evidence="2">2.7.11.1</ecNumber>
    </recommendedName>
</protein>
<name>Q4RXU6_TETNG</name>
<dbReference type="SMART" id="SM00220">
    <property type="entry name" value="S_TKc"/>
    <property type="match status" value="1"/>
</dbReference>
<evidence type="ECO:0000256" key="4">
    <source>
        <dbReference type="ARBA" id="ARBA00022553"/>
    </source>
</evidence>
<dbReference type="Gene3D" id="4.10.1170.10">
    <property type="entry name" value="MAP kinase activated protein kinase 2"/>
    <property type="match status" value="1"/>
</dbReference>
<proteinExistence type="inferred from homology"/>
<keyword evidence="3 12" id="KW-0723">Serine/threonine-protein kinase</keyword>
<dbReference type="Gene3D" id="3.30.200.20">
    <property type="entry name" value="Phosphorylase Kinase, domain 1"/>
    <property type="match status" value="1"/>
</dbReference>
<dbReference type="FunFam" id="1.10.510.10:FF:000094">
    <property type="entry name" value="MAP kinase-activated protein kinase 2"/>
    <property type="match status" value="1"/>
</dbReference>
<dbReference type="PROSITE" id="PS00108">
    <property type="entry name" value="PROTEIN_KINASE_ST"/>
    <property type="match status" value="1"/>
</dbReference>
<feature type="binding site" evidence="11">
    <location>
        <position position="71"/>
    </location>
    <ligand>
        <name>ATP</name>
        <dbReference type="ChEBI" id="CHEBI:30616"/>
    </ligand>
</feature>
<evidence type="ECO:0000256" key="1">
    <source>
        <dbReference type="ARBA" id="ARBA00006692"/>
    </source>
</evidence>
<dbReference type="EC" id="2.7.11.1" evidence="2"/>
<evidence type="ECO:0000259" key="14">
    <source>
        <dbReference type="PROSITE" id="PS50011"/>
    </source>
</evidence>
<feature type="region of interest" description="Disordered" evidence="13">
    <location>
        <begin position="386"/>
        <end position="418"/>
    </location>
</feature>
<dbReference type="CDD" id="cd14089">
    <property type="entry name" value="STKc_MAPKAPK"/>
    <property type="match status" value="1"/>
</dbReference>
<feature type="compositionally biased region" description="Polar residues" evidence="13">
    <location>
        <begin position="1"/>
        <end position="19"/>
    </location>
</feature>
<evidence type="ECO:0000256" key="10">
    <source>
        <dbReference type="ARBA" id="ARBA00048679"/>
    </source>
</evidence>
<dbReference type="PROSITE" id="PS00107">
    <property type="entry name" value="PROTEIN_KINASE_ATP"/>
    <property type="match status" value="1"/>
</dbReference>
<evidence type="ECO:0000256" key="9">
    <source>
        <dbReference type="ARBA" id="ARBA00047899"/>
    </source>
</evidence>
<evidence type="ECO:0000313" key="15">
    <source>
        <dbReference type="EMBL" id="CAG06786.1"/>
    </source>
</evidence>
<dbReference type="AlphaFoldDB" id="Q4RXU6"/>
<dbReference type="OrthoDB" id="40902at2759"/>
<comment type="catalytic activity">
    <reaction evidence="10">
        <text>L-seryl-[protein] + ATP = O-phospho-L-seryl-[protein] + ADP + H(+)</text>
        <dbReference type="Rhea" id="RHEA:17989"/>
        <dbReference type="Rhea" id="RHEA-COMP:9863"/>
        <dbReference type="Rhea" id="RHEA-COMP:11604"/>
        <dbReference type="ChEBI" id="CHEBI:15378"/>
        <dbReference type="ChEBI" id="CHEBI:29999"/>
        <dbReference type="ChEBI" id="CHEBI:30616"/>
        <dbReference type="ChEBI" id="CHEBI:83421"/>
        <dbReference type="ChEBI" id="CHEBI:456216"/>
        <dbReference type="EC" id="2.7.11.1"/>
    </reaction>
</comment>
<accession>Q4RXU6</accession>
<dbReference type="Pfam" id="PF00069">
    <property type="entry name" value="Pkinase"/>
    <property type="match status" value="1"/>
</dbReference>
<evidence type="ECO:0000256" key="5">
    <source>
        <dbReference type="ARBA" id="ARBA00022679"/>
    </source>
</evidence>
<evidence type="ECO:0000256" key="7">
    <source>
        <dbReference type="ARBA" id="ARBA00022777"/>
    </source>
</evidence>
<dbReference type="PANTHER" id="PTHR24347">
    <property type="entry name" value="SERINE/THREONINE-PROTEIN KINASE"/>
    <property type="match status" value="1"/>
</dbReference>
<dbReference type="KEGG" id="tng:GSTEN00027280G001"/>
<keyword evidence="8 11" id="KW-0067">ATP-binding</keyword>
<dbReference type="InterPro" id="IPR000719">
    <property type="entry name" value="Prot_kinase_dom"/>
</dbReference>